<keyword evidence="4" id="KW-0333">Golgi apparatus</keyword>
<evidence type="ECO:0000256" key="3">
    <source>
        <dbReference type="ARBA" id="ARBA00022989"/>
    </source>
</evidence>
<evidence type="ECO:0000256" key="6">
    <source>
        <dbReference type="ARBA" id="ARBA00025799"/>
    </source>
</evidence>
<evidence type="ECO:0000256" key="5">
    <source>
        <dbReference type="ARBA" id="ARBA00023136"/>
    </source>
</evidence>
<gene>
    <name evidence="8" type="ORF">RF11_05176</name>
</gene>
<dbReference type="PANTHER" id="PTHR21493">
    <property type="entry name" value="CGI-141-RELATED/LIPASE CONTAINING PROTEIN"/>
    <property type="match status" value="1"/>
</dbReference>
<keyword evidence="3 7" id="KW-1133">Transmembrane helix</keyword>
<comment type="subcellular location">
    <subcellularLocation>
        <location evidence="1">Golgi apparatus membrane</location>
        <topology evidence="1">Multi-pass membrane protein</topology>
    </subcellularLocation>
</comment>
<keyword evidence="9" id="KW-1185">Reference proteome</keyword>
<dbReference type="GO" id="GO:0042147">
    <property type="term" value="P:retrograde transport, endosome to Golgi"/>
    <property type="evidence" value="ECO:0007669"/>
    <property type="project" value="InterPro"/>
</dbReference>
<feature type="transmembrane region" description="Helical" evidence="7">
    <location>
        <begin position="34"/>
        <end position="52"/>
    </location>
</feature>
<comment type="caution">
    <text evidence="8">The sequence shown here is derived from an EMBL/GenBank/DDBJ whole genome shotgun (WGS) entry which is preliminary data.</text>
</comment>
<protein>
    <submittedName>
        <fullName evidence="8">Vesicle transport protein GOT1A</fullName>
    </submittedName>
</protein>
<organism evidence="8 9">
    <name type="scientific">Thelohanellus kitauei</name>
    <name type="common">Myxosporean</name>
    <dbReference type="NCBI Taxonomy" id="669202"/>
    <lineage>
        <taxon>Eukaryota</taxon>
        <taxon>Metazoa</taxon>
        <taxon>Cnidaria</taxon>
        <taxon>Myxozoa</taxon>
        <taxon>Myxosporea</taxon>
        <taxon>Bivalvulida</taxon>
        <taxon>Platysporina</taxon>
        <taxon>Myxobolidae</taxon>
        <taxon>Thelohanellus</taxon>
    </lineage>
</organism>
<dbReference type="GO" id="GO:0000139">
    <property type="term" value="C:Golgi membrane"/>
    <property type="evidence" value="ECO:0007669"/>
    <property type="project" value="UniProtKB-SubCell"/>
</dbReference>
<comment type="similarity">
    <text evidence="6">Belongs to the GOT1 family.</text>
</comment>
<name>A0A0C2N1B7_THEKT</name>
<dbReference type="OrthoDB" id="204784at2759"/>
<keyword evidence="5 7" id="KW-0472">Membrane</keyword>
<feature type="transmembrane region" description="Helical" evidence="7">
    <location>
        <begin position="9"/>
        <end position="28"/>
    </location>
</feature>
<reference evidence="8 9" key="1">
    <citation type="journal article" date="2014" name="Genome Biol. Evol.">
        <title>The genome of the myxosporean Thelohanellus kitauei shows adaptations to nutrient acquisition within its fish host.</title>
        <authorList>
            <person name="Yang Y."/>
            <person name="Xiong J."/>
            <person name="Zhou Z."/>
            <person name="Huo F."/>
            <person name="Miao W."/>
            <person name="Ran C."/>
            <person name="Liu Y."/>
            <person name="Zhang J."/>
            <person name="Feng J."/>
            <person name="Wang M."/>
            <person name="Wang M."/>
            <person name="Wang L."/>
            <person name="Yao B."/>
        </authorList>
    </citation>
    <scope>NUCLEOTIDE SEQUENCE [LARGE SCALE GENOMIC DNA]</scope>
    <source>
        <strain evidence="8">Wuqing</strain>
    </source>
</reference>
<evidence type="ECO:0000256" key="2">
    <source>
        <dbReference type="ARBA" id="ARBA00022692"/>
    </source>
</evidence>
<evidence type="ECO:0000313" key="9">
    <source>
        <dbReference type="Proteomes" id="UP000031668"/>
    </source>
</evidence>
<feature type="transmembrane region" description="Helical" evidence="7">
    <location>
        <begin position="64"/>
        <end position="84"/>
    </location>
</feature>
<dbReference type="GO" id="GO:0005829">
    <property type="term" value="C:cytosol"/>
    <property type="evidence" value="ECO:0007669"/>
    <property type="project" value="GOC"/>
</dbReference>
<dbReference type="PANTHER" id="PTHR21493:SF9">
    <property type="entry name" value="GOLGI TRANSPORT PROTEIN 1-RELATED"/>
    <property type="match status" value="1"/>
</dbReference>
<dbReference type="Pfam" id="PF04178">
    <property type="entry name" value="Got1"/>
    <property type="match status" value="1"/>
</dbReference>
<feature type="transmembrane region" description="Helical" evidence="7">
    <location>
        <begin position="90"/>
        <end position="114"/>
    </location>
</feature>
<dbReference type="AlphaFoldDB" id="A0A0C2N1B7"/>
<evidence type="ECO:0000256" key="7">
    <source>
        <dbReference type="SAM" id="Phobius"/>
    </source>
</evidence>
<dbReference type="GO" id="GO:0006888">
    <property type="term" value="P:endoplasmic reticulum to Golgi vesicle-mediated transport"/>
    <property type="evidence" value="ECO:0007669"/>
    <property type="project" value="InterPro"/>
</dbReference>
<dbReference type="InterPro" id="IPR007305">
    <property type="entry name" value="Vesicle_transpt_Got1/SFT2"/>
</dbReference>
<evidence type="ECO:0000256" key="1">
    <source>
        <dbReference type="ARBA" id="ARBA00004653"/>
    </source>
</evidence>
<dbReference type="InterPro" id="IPR045176">
    <property type="entry name" value="Got1"/>
</dbReference>
<dbReference type="Proteomes" id="UP000031668">
    <property type="component" value="Unassembled WGS sequence"/>
</dbReference>
<dbReference type="OMA" id="LMGWPIV"/>
<sequence>MQLNERQKIGLYIVGFGAVFYTMGIFLFLDRVLISFGNILMVSGILTIMGLSKGSRFLFTPGKLKGTFLFLVGFFLVIIKWSFLGTIMELVGIFLLFSGFIPTVFGFLTHVPIVGPFFDYLFSRNIFGTSFRKSIV</sequence>
<evidence type="ECO:0000256" key="4">
    <source>
        <dbReference type="ARBA" id="ARBA00023034"/>
    </source>
</evidence>
<accession>A0A0C2N1B7</accession>
<keyword evidence="2 7" id="KW-0812">Transmembrane</keyword>
<dbReference type="EMBL" id="JWZT01002166">
    <property type="protein sequence ID" value="KII70130.1"/>
    <property type="molecule type" value="Genomic_DNA"/>
</dbReference>
<evidence type="ECO:0000313" key="8">
    <source>
        <dbReference type="EMBL" id="KII70130.1"/>
    </source>
</evidence>
<proteinExistence type="inferred from homology"/>